<sequence>MLSKKIHFSGKKIKKIAVSVSGQLRGYRSAFATWKMLNDNSGIELDFFVHTWKKIGVNLPTEHNANRCFEDRLARAYASVARERGTPYLHEKFANLTSFFRNSNFADDAELRDFYDAKIVVIEPDEDFEGKSNSWKMYYKIKEGFRIASGYDDYDAYIRIRPDRAITSLEKNAIFDMAEASRLSQDIFTEMAASYFASLPDLAIGDQFALGDPWAMKRYCDAFDLVTQKSENPELIGMYYELVPHCTVAGAALLQGVLPRAALGMRFGSFLNADRIRPDLALELIECDLASGADDEGQALLRAARADVKA</sequence>
<proteinExistence type="predicted"/>
<reference evidence="2" key="1">
    <citation type="submission" date="2016-10" db="EMBL/GenBank/DDBJ databases">
        <authorList>
            <person name="Varghese N."/>
            <person name="Submissions S."/>
        </authorList>
    </citation>
    <scope>NUCLEOTIDE SEQUENCE [LARGE SCALE GENOMIC DNA]</scope>
    <source>
        <strain evidence="2">CGMCC 1.6474</strain>
    </source>
</reference>
<accession>A0A1I3Y6L7</accession>
<dbReference type="AlphaFoldDB" id="A0A1I3Y6L7"/>
<dbReference type="Proteomes" id="UP000198804">
    <property type="component" value="Unassembled WGS sequence"/>
</dbReference>
<gene>
    <name evidence="1" type="ORF">SAMN04488125_10168</name>
</gene>
<evidence type="ECO:0000313" key="1">
    <source>
        <dbReference type="EMBL" id="SFK27455.1"/>
    </source>
</evidence>
<organism evidence="1 2">
    <name type="scientific">Methylorubrum salsuginis</name>
    <dbReference type="NCBI Taxonomy" id="414703"/>
    <lineage>
        <taxon>Bacteria</taxon>
        <taxon>Pseudomonadati</taxon>
        <taxon>Pseudomonadota</taxon>
        <taxon>Alphaproteobacteria</taxon>
        <taxon>Hyphomicrobiales</taxon>
        <taxon>Methylobacteriaceae</taxon>
        <taxon>Methylorubrum</taxon>
    </lineage>
</organism>
<protein>
    <submittedName>
        <fullName evidence="1">Uncharacterized protein</fullName>
    </submittedName>
</protein>
<dbReference type="EMBL" id="FOSV01000001">
    <property type="protein sequence ID" value="SFK27455.1"/>
    <property type="molecule type" value="Genomic_DNA"/>
</dbReference>
<keyword evidence="2" id="KW-1185">Reference proteome</keyword>
<dbReference type="STRING" id="414703.SAMN04488125_10168"/>
<evidence type="ECO:0000313" key="2">
    <source>
        <dbReference type="Proteomes" id="UP000198804"/>
    </source>
</evidence>
<name>A0A1I3Y6L7_9HYPH</name>